<dbReference type="Proteomes" id="UP000324222">
    <property type="component" value="Unassembled WGS sequence"/>
</dbReference>
<sequence length="129" mass="14912">MTGVRWQDWVAGEEVAERCGVTKVEVRLREDLAGLDIRYANAWSSCISHSRHTETPRQLCKNCHIYDLWWKAHSHLIRRSLCGHPTLSHKAQQEENDELTPTTTDLKMQHTITVHVNTRHKSNCSVVKT</sequence>
<comment type="caution">
    <text evidence="1">The sequence shown here is derived from an EMBL/GenBank/DDBJ whole genome shotgun (WGS) entry which is preliminary data.</text>
</comment>
<organism evidence="1 2">
    <name type="scientific">Portunus trituberculatus</name>
    <name type="common">Swimming crab</name>
    <name type="synonym">Neptunus trituberculatus</name>
    <dbReference type="NCBI Taxonomy" id="210409"/>
    <lineage>
        <taxon>Eukaryota</taxon>
        <taxon>Metazoa</taxon>
        <taxon>Ecdysozoa</taxon>
        <taxon>Arthropoda</taxon>
        <taxon>Crustacea</taxon>
        <taxon>Multicrustacea</taxon>
        <taxon>Malacostraca</taxon>
        <taxon>Eumalacostraca</taxon>
        <taxon>Eucarida</taxon>
        <taxon>Decapoda</taxon>
        <taxon>Pleocyemata</taxon>
        <taxon>Brachyura</taxon>
        <taxon>Eubrachyura</taxon>
        <taxon>Portunoidea</taxon>
        <taxon>Portunidae</taxon>
        <taxon>Portuninae</taxon>
        <taxon>Portunus</taxon>
    </lineage>
</organism>
<proteinExistence type="predicted"/>
<dbReference type="EMBL" id="VSRR010000780">
    <property type="protein sequence ID" value="MPC19561.1"/>
    <property type="molecule type" value="Genomic_DNA"/>
</dbReference>
<dbReference type="AlphaFoldDB" id="A0A5B7DDU7"/>
<evidence type="ECO:0000313" key="2">
    <source>
        <dbReference type="Proteomes" id="UP000324222"/>
    </source>
</evidence>
<name>A0A5B7DDU7_PORTR</name>
<evidence type="ECO:0000313" key="1">
    <source>
        <dbReference type="EMBL" id="MPC19561.1"/>
    </source>
</evidence>
<accession>A0A5B7DDU7</accession>
<reference evidence="1 2" key="1">
    <citation type="submission" date="2019-05" db="EMBL/GenBank/DDBJ databases">
        <title>Another draft genome of Portunus trituberculatus and its Hox gene families provides insights of decapod evolution.</title>
        <authorList>
            <person name="Jeong J.-H."/>
            <person name="Song I."/>
            <person name="Kim S."/>
            <person name="Choi T."/>
            <person name="Kim D."/>
            <person name="Ryu S."/>
            <person name="Kim W."/>
        </authorList>
    </citation>
    <scope>NUCLEOTIDE SEQUENCE [LARGE SCALE GENOMIC DNA]</scope>
    <source>
        <tissue evidence="1">Muscle</tissue>
    </source>
</reference>
<gene>
    <name evidence="1" type="ORF">E2C01_012478</name>
</gene>
<keyword evidence="2" id="KW-1185">Reference proteome</keyword>
<protein>
    <submittedName>
        <fullName evidence="1">Uncharacterized protein</fullName>
    </submittedName>
</protein>